<keyword evidence="1" id="KW-0812">Transmembrane</keyword>
<dbReference type="PANTHER" id="PTHR30373:SF8">
    <property type="entry name" value="BLL7265 PROTEIN"/>
    <property type="match status" value="1"/>
</dbReference>
<sequence length="205" mass="21905">MVEDLFEEEERERIEAAVAEAETRTGAEIVVMVVRHATDYRTVEMTAAGIAALTLPAVLLPFPSVPALMIWLCQLVLFAILGVVLPAVGVGRRLVGKARLARDVRAAAEAEFFAHGLRDTGERAAVLIYAAMAERSVEVLCDTRASEVIGRGEWRGLAGDLARRLKAKQPIEGLTEAAARAGDLLAPHFPPGSGTGNELPDVIVS</sequence>
<dbReference type="PANTHER" id="PTHR30373">
    <property type="entry name" value="UPF0603 PROTEIN YGCG"/>
    <property type="match status" value="1"/>
</dbReference>
<comment type="caution">
    <text evidence="2">The sequence shown here is derived from an EMBL/GenBank/DDBJ whole genome shotgun (WGS) entry which is preliminary data.</text>
</comment>
<evidence type="ECO:0000313" key="2">
    <source>
        <dbReference type="EMBL" id="MBB4659811.1"/>
    </source>
</evidence>
<protein>
    <submittedName>
        <fullName evidence="2">Putative membrane protein</fullName>
    </submittedName>
</protein>
<gene>
    <name evidence="2" type="ORF">GGQ59_002352</name>
</gene>
<reference evidence="2 3" key="1">
    <citation type="submission" date="2020-08" db="EMBL/GenBank/DDBJ databases">
        <title>Genomic Encyclopedia of Type Strains, Phase IV (KMG-IV): sequencing the most valuable type-strain genomes for metagenomic binning, comparative biology and taxonomic classification.</title>
        <authorList>
            <person name="Goeker M."/>
        </authorList>
    </citation>
    <scope>NUCLEOTIDE SEQUENCE [LARGE SCALE GENOMIC DNA]</scope>
    <source>
        <strain evidence="2 3">DSM 102850</strain>
    </source>
</reference>
<dbReference type="Gene3D" id="3.10.310.50">
    <property type="match status" value="2"/>
</dbReference>
<keyword evidence="1" id="KW-0472">Membrane</keyword>
<keyword evidence="1" id="KW-1133">Transmembrane helix</keyword>
<dbReference type="Proteomes" id="UP000563524">
    <property type="component" value="Unassembled WGS sequence"/>
</dbReference>
<keyword evidence="3" id="KW-1185">Reference proteome</keyword>
<accession>A0A840I6B7</accession>
<name>A0A840I6B7_9PROT</name>
<dbReference type="AlphaFoldDB" id="A0A840I6B7"/>
<evidence type="ECO:0000256" key="1">
    <source>
        <dbReference type="SAM" id="Phobius"/>
    </source>
</evidence>
<evidence type="ECO:0000313" key="3">
    <source>
        <dbReference type="Proteomes" id="UP000563524"/>
    </source>
</evidence>
<dbReference type="EMBL" id="JACHOB010000005">
    <property type="protein sequence ID" value="MBB4659811.1"/>
    <property type="molecule type" value="Genomic_DNA"/>
</dbReference>
<dbReference type="RefSeq" id="WP_183818785.1">
    <property type="nucleotide sequence ID" value="NZ_JACHOB010000005.1"/>
</dbReference>
<feature type="transmembrane region" description="Helical" evidence="1">
    <location>
        <begin position="68"/>
        <end position="90"/>
    </location>
</feature>
<proteinExistence type="predicted"/>
<organism evidence="2 3">
    <name type="scientific">Parvularcula dongshanensis</name>
    <dbReference type="NCBI Taxonomy" id="1173995"/>
    <lineage>
        <taxon>Bacteria</taxon>
        <taxon>Pseudomonadati</taxon>
        <taxon>Pseudomonadota</taxon>
        <taxon>Alphaproteobacteria</taxon>
        <taxon>Parvularculales</taxon>
        <taxon>Parvularculaceae</taxon>
        <taxon>Parvularcula</taxon>
    </lineage>
</organism>